<dbReference type="EMBL" id="CP002551">
    <property type="protein sequence ID" value="ADZ10159.1"/>
    <property type="molecule type" value="Genomic_DNA"/>
</dbReference>
<dbReference type="eggNOG" id="arCOG06113">
    <property type="taxonomic scope" value="Archaea"/>
</dbReference>
<dbReference type="STRING" id="877455.Metbo_1939"/>
<gene>
    <name evidence="1" type="ordered locus">Metbo_1939</name>
</gene>
<accession>F0TB13</accession>
<dbReference type="KEGG" id="mel:Metbo_1939"/>
<sequence>MSTSSCPRCGSKMMKIHNPNAPLWECSKCGYTGSVVIKDGNIEKQLRETRKLEKLSKKMLRGR</sequence>
<dbReference type="Proteomes" id="UP000007490">
    <property type="component" value="Chromosome"/>
</dbReference>
<organism evidence="1 2">
    <name type="scientific">Methanobacterium lacus (strain AL-21)</name>
    <dbReference type="NCBI Taxonomy" id="877455"/>
    <lineage>
        <taxon>Archaea</taxon>
        <taxon>Methanobacteriati</taxon>
        <taxon>Methanobacteriota</taxon>
        <taxon>Methanomada group</taxon>
        <taxon>Methanobacteria</taxon>
        <taxon>Methanobacteriales</taxon>
        <taxon>Methanobacteriaceae</taxon>
        <taxon>Methanobacterium</taxon>
    </lineage>
</organism>
<reference evidence="2" key="1">
    <citation type="submission" date="2011-02" db="EMBL/GenBank/DDBJ databases">
        <title>Complete sequence of Methanobacterium sp. AL-21.</title>
        <authorList>
            <consortium name="US DOE Joint Genome Institute"/>
            <person name="Lucas S."/>
            <person name="Copeland A."/>
            <person name="Lapidus A."/>
            <person name="Cheng J.-F."/>
            <person name="Goodwin L."/>
            <person name="Pitluck S."/>
            <person name="Chertkov O."/>
            <person name="Detter J.C."/>
            <person name="Han C."/>
            <person name="Tapia R."/>
            <person name="Land M."/>
            <person name="Hauser L."/>
            <person name="Kyrpides N."/>
            <person name="Ivanova N."/>
            <person name="Mikhailova N."/>
            <person name="Pagani I."/>
            <person name="Cadillo-Quiroz H."/>
            <person name="Imachi H."/>
            <person name="Zinder S."/>
            <person name="Liu W."/>
            <person name="Woyke T."/>
        </authorList>
    </citation>
    <scope>NUCLEOTIDE SEQUENCE [LARGE SCALE GENOMIC DNA]</scope>
    <source>
        <strain evidence="2">AL-21</strain>
    </source>
</reference>
<evidence type="ECO:0000313" key="2">
    <source>
        <dbReference type="Proteomes" id="UP000007490"/>
    </source>
</evidence>
<reference evidence="1 2" key="2">
    <citation type="journal article" date="2014" name="Int. J. Syst. Evol. Microbiol.">
        <title>Methanobacterium paludis sp. nov. and a novel strain of Methanobacterium lacus isolated from northern peatlands.</title>
        <authorList>
            <person name="Cadillo-Quiroz H."/>
            <person name="Brauer S.L."/>
            <person name="Goodson N."/>
            <person name="Yavitt J.B."/>
            <person name="Zinder S.H."/>
        </authorList>
    </citation>
    <scope>NUCLEOTIDE SEQUENCE [LARGE SCALE GENOMIC DNA]</scope>
    <source>
        <strain evidence="1 2">AL-21</strain>
    </source>
</reference>
<dbReference type="AlphaFoldDB" id="F0TB13"/>
<name>F0TB13_METLA</name>
<dbReference type="HOGENOM" id="CLU_2875115_0_0_2"/>
<evidence type="ECO:0000313" key="1">
    <source>
        <dbReference type="EMBL" id="ADZ10159.1"/>
    </source>
</evidence>
<proteinExistence type="predicted"/>
<dbReference type="OrthoDB" id="70849at2157"/>
<protein>
    <submittedName>
        <fullName evidence="1">Uncharacterized protein</fullName>
    </submittedName>
</protein>
<keyword evidence="2" id="KW-1185">Reference proteome</keyword>
<dbReference type="GeneID" id="10278399"/>
<dbReference type="RefSeq" id="WP_013645510.1">
    <property type="nucleotide sequence ID" value="NC_015216.1"/>
</dbReference>